<evidence type="ECO:0000256" key="1">
    <source>
        <dbReference type="ARBA" id="ARBA00012513"/>
    </source>
</evidence>
<reference evidence="13" key="1">
    <citation type="submission" date="2025-08" db="UniProtKB">
        <authorList>
            <consortium name="RefSeq"/>
        </authorList>
    </citation>
    <scope>IDENTIFICATION</scope>
    <source>
        <tissue evidence="13">Entire body</tissue>
    </source>
</reference>
<dbReference type="PROSITE" id="PS00107">
    <property type="entry name" value="PROTEIN_KINASE_ATP"/>
    <property type="match status" value="1"/>
</dbReference>
<dbReference type="GO" id="GO:0007224">
    <property type="term" value="P:smoothened signaling pathway"/>
    <property type="evidence" value="ECO:0007669"/>
    <property type="project" value="TreeGrafter"/>
</dbReference>
<feature type="domain" description="Protein kinase" evidence="11">
    <location>
        <begin position="4"/>
        <end position="254"/>
    </location>
</feature>
<keyword evidence="6 9" id="KW-0067">ATP-binding</keyword>
<evidence type="ECO:0000256" key="6">
    <source>
        <dbReference type="ARBA" id="ARBA00022840"/>
    </source>
</evidence>
<dbReference type="SUPFAM" id="SSF48371">
    <property type="entry name" value="ARM repeat"/>
    <property type="match status" value="1"/>
</dbReference>
<accession>A0A1W4XEB3</accession>
<evidence type="ECO:0000256" key="4">
    <source>
        <dbReference type="ARBA" id="ARBA00022741"/>
    </source>
</evidence>
<dbReference type="PROSITE" id="PS50011">
    <property type="entry name" value="PROTEIN_KINASE_DOM"/>
    <property type="match status" value="1"/>
</dbReference>
<dbReference type="CTD" id="32855"/>
<dbReference type="InterPro" id="IPR008271">
    <property type="entry name" value="Ser/Thr_kinase_AS"/>
</dbReference>
<comment type="catalytic activity">
    <reaction evidence="7">
        <text>L-threonyl-[protein] + ATP = O-phospho-L-threonyl-[protein] + ADP + H(+)</text>
        <dbReference type="Rhea" id="RHEA:46608"/>
        <dbReference type="Rhea" id="RHEA-COMP:11060"/>
        <dbReference type="Rhea" id="RHEA-COMP:11605"/>
        <dbReference type="ChEBI" id="CHEBI:15378"/>
        <dbReference type="ChEBI" id="CHEBI:30013"/>
        <dbReference type="ChEBI" id="CHEBI:30616"/>
        <dbReference type="ChEBI" id="CHEBI:61977"/>
        <dbReference type="ChEBI" id="CHEBI:456216"/>
        <dbReference type="EC" id="2.7.11.1"/>
    </reaction>
</comment>
<dbReference type="GO" id="GO:0004674">
    <property type="term" value="F:protein serine/threonine kinase activity"/>
    <property type="evidence" value="ECO:0007669"/>
    <property type="project" value="UniProtKB-KW"/>
</dbReference>
<dbReference type="Gene3D" id="1.25.10.10">
    <property type="entry name" value="Leucine-rich Repeat Variant"/>
    <property type="match status" value="1"/>
</dbReference>
<evidence type="ECO:0000256" key="2">
    <source>
        <dbReference type="ARBA" id="ARBA00022527"/>
    </source>
</evidence>
<dbReference type="InParanoid" id="A0A1W4XEB3"/>
<dbReference type="InterPro" id="IPR016024">
    <property type="entry name" value="ARM-type_fold"/>
</dbReference>
<evidence type="ECO:0000256" key="10">
    <source>
        <dbReference type="SAM" id="MobiDB-lite"/>
    </source>
</evidence>
<dbReference type="PANTHER" id="PTHR22983:SF6">
    <property type="entry name" value="SERINE_THREONINE-PROTEIN KINASE 36"/>
    <property type="match status" value="1"/>
</dbReference>
<feature type="compositionally biased region" description="Basic and acidic residues" evidence="10">
    <location>
        <begin position="355"/>
        <end position="383"/>
    </location>
</feature>
<dbReference type="GO" id="GO:0005737">
    <property type="term" value="C:cytoplasm"/>
    <property type="evidence" value="ECO:0007669"/>
    <property type="project" value="TreeGrafter"/>
</dbReference>
<dbReference type="RefSeq" id="XP_018334476.1">
    <property type="nucleotide sequence ID" value="XM_018478974.1"/>
</dbReference>
<keyword evidence="2" id="KW-0723">Serine/threonine-protein kinase</keyword>
<dbReference type="KEGG" id="apln:108743409"/>
<keyword evidence="3" id="KW-0808">Transferase</keyword>
<dbReference type="FunFam" id="3.30.200.20:FF:000042">
    <property type="entry name" value="Aurora kinase A"/>
    <property type="match status" value="1"/>
</dbReference>
<evidence type="ECO:0000256" key="7">
    <source>
        <dbReference type="ARBA" id="ARBA00047899"/>
    </source>
</evidence>
<evidence type="ECO:0000256" key="8">
    <source>
        <dbReference type="ARBA" id="ARBA00048679"/>
    </source>
</evidence>
<dbReference type="Pfam" id="PF00069">
    <property type="entry name" value="Pkinase"/>
    <property type="match status" value="1"/>
</dbReference>
<evidence type="ECO:0000256" key="5">
    <source>
        <dbReference type="ARBA" id="ARBA00022777"/>
    </source>
</evidence>
<dbReference type="PROSITE" id="PS00108">
    <property type="entry name" value="PROTEIN_KINASE_ST"/>
    <property type="match status" value="1"/>
</dbReference>
<proteinExistence type="predicted"/>
<dbReference type="EC" id="2.7.11.1" evidence="1"/>
<keyword evidence="5 13" id="KW-0418">Kinase</keyword>
<gene>
    <name evidence="13" type="primary">LOC108743409</name>
</gene>
<dbReference type="Proteomes" id="UP000192223">
    <property type="component" value="Unplaced"/>
</dbReference>
<dbReference type="InterPro" id="IPR000719">
    <property type="entry name" value="Prot_kinase_dom"/>
</dbReference>
<feature type="compositionally biased region" description="Low complexity" evidence="10">
    <location>
        <begin position="305"/>
        <end position="319"/>
    </location>
</feature>
<dbReference type="FunFam" id="1.10.510.10:FF:001240">
    <property type="entry name" value="Kinase, ULK"/>
    <property type="match status" value="1"/>
</dbReference>
<dbReference type="SMART" id="SM00220">
    <property type="entry name" value="S_TKc"/>
    <property type="match status" value="1"/>
</dbReference>
<dbReference type="InterPro" id="IPR011989">
    <property type="entry name" value="ARM-like"/>
</dbReference>
<feature type="region of interest" description="Disordered" evidence="10">
    <location>
        <begin position="293"/>
        <end position="385"/>
    </location>
</feature>
<dbReference type="AlphaFoldDB" id="A0A1W4XEB3"/>
<feature type="binding site" evidence="9">
    <location>
        <position position="33"/>
    </location>
    <ligand>
        <name>ATP</name>
        <dbReference type="ChEBI" id="CHEBI:30616"/>
    </ligand>
</feature>
<evidence type="ECO:0000313" key="12">
    <source>
        <dbReference type="Proteomes" id="UP000192223"/>
    </source>
</evidence>
<dbReference type="PANTHER" id="PTHR22983">
    <property type="entry name" value="PROTEIN KINASE RELATED"/>
    <property type="match status" value="1"/>
</dbReference>
<sequence length="733" mass="83371">MDKYEVVGLLGEGSFGRVYKAKQISDSRTVALKVISKRGRSVKEIKGLRRECEIQRHLNHPNIIQMLDSFETDNEIVVITEFAHKELTTILSKEGYLTEDRVQAIVWDLASALYYLHSNRVLHRDLKPQNILLDARNIAKLCDFGFARNMSTGTHVLTSIKGTPLYMAPELIEEHPYDHSADLWSLGCIIYELLIGSPPFCTSSILHLIRMIRHEQIQWPTFLSEDCISFLKGLLHKNPRNRMTWPEILKHPFVEGHILITEGTLSMPLTRPMSVNTLQVKEQQRKDRIAQKLMRANSQENAAITTRTSSSKGSKGNKNSRNEEKSKNSLLGSKSVESNKSNKKTARQKSSGSEASKDEDAKISKNKNSEKGSSKNDNTKQVEEQEVDLENWFETSVKEEKSNNVQDDIPNLKDVVVGQEDLIFHEDSQPIENEEWMVFLRKTMSEIFRNELSSLTEISLANVLLSPLRNTNTNSKVMGSVASLFSMPFVILDEMDNVLTEIENVYNKIKLVPNLVNAAKVILKQKDINGNSDSGSSSTSDLENDHSPLYKDISALTEEDLEAIEYSFLLICNLVHRNNNFAVQFCDSVAVLNIYDLLRSLLSMANQRPQLVADLISILTQVLRNAPENWEVVDKILIGKNPEDRKDFLQLFIHSDDLIRERMCYLIHALGKYASKTFDDIWNSENKETLEALMFDSIENVRNAAEVAFEELKSLEMRPSSTVRDSLECEDEK</sequence>
<protein>
    <recommendedName>
        <fullName evidence="1">non-specific serine/threonine protein kinase</fullName>
        <ecNumber evidence="1">2.7.11.1</ecNumber>
    </recommendedName>
</protein>
<dbReference type="OrthoDB" id="266718at2759"/>
<dbReference type="FunCoup" id="A0A1W4XEB3">
    <property type="interactions" value="34"/>
</dbReference>
<name>A0A1W4XEB3_AGRPL</name>
<keyword evidence="4 9" id="KW-0547">Nucleotide-binding</keyword>
<dbReference type="InterPro" id="IPR011009">
    <property type="entry name" value="Kinase-like_dom_sf"/>
</dbReference>
<dbReference type="GO" id="GO:0005524">
    <property type="term" value="F:ATP binding"/>
    <property type="evidence" value="ECO:0007669"/>
    <property type="project" value="UniProtKB-UniRule"/>
</dbReference>
<evidence type="ECO:0000256" key="3">
    <source>
        <dbReference type="ARBA" id="ARBA00022679"/>
    </source>
</evidence>
<keyword evidence="12" id="KW-1185">Reference proteome</keyword>
<dbReference type="Gene3D" id="1.10.510.10">
    <property type="entry name" value="Transferase(Phosphotransferase) domain 1"/>
    <property type="match status" value="1"/>
</dbReference>
<comment type="catalytic activity">
    <reaction evidence="8">
        <text>L-seryl-[protein] + ATP = O-phospho-L-seryl-[protein] + ADP + H(+)</text>
        <dbReference type="Rhea" id="RHEA:17989"/>
        <dbReference type="Rhea" id="RHEA-COMP:9863"/>
        <dbReference type="Rhea" id="RHEA-COMP:11604"/>
        <dbReference type="ChEBI" id="CHEBI:15378"/>
        <dbReference type="ChEBI" id="CHEBI:29999"/>
        <dbReference type="ChEBI" id="CHEBI:30616"/>
        <dbReference type="ChEBI" id="CHEBI:83421"/>
        <dbReference type="ChEBI" id="CHEBI:456216"/>
        <dbReference type="EC" id="2.7.11.1"/>
    </reaction>
</comment>
<dbReference type="SUPFAM" id="SSF56112">
    <property type="entry name" value="Protein kinase-like (PK-like)"/>
    <property type="match status" value="1"/>
</dbReference>
<evidence type="ECO:0000256" key="9">
    <source>
        <dbReference type="PROSITE-ProRule" id="PRU10141"/>
    </source>
</evidence>
<evidence type="ECO:0000259" key="11">
    <source>
        <dbReference type="PROSITE" id="PS50011"/>
    </source>
</evidence>
<dbReference type="InterPro" id="IPR017441">
    <property type="entry name" value="Protein_kinase_ATP_BS"/>
</dbReference>
<organism evidence="12 13">
    <name type="scientific">Agrilus planipennis</name>
    <name type="common">Emerald ash borer</name>
    <name type="synonym">Agrilus marcopoli</name>
    <dbReference type="NCBI Taxonomy" id="224129"/>
    <lineage>
        <taxon>Eukaryota</taxon>
        <taxon>Metazoa</taxon>
        <taxon>Ecdysozoa</taxon>
        <taxon>Arthropoda</taxon>
        <taxon>Hexapoda</taxon>
        <taxon>Insecta</taxon>
        <taxon>Pterygota</taxon>
        <taxon>Neoptera</taxon>
        <taxon>Endopterygota</taxon>
        <taxon>Coleoptera</taxon>
        <taxon>Polyphaga</taxon>
        <taxon>Elateriformia</taxon>
        <taxon>Buprestoidea</taxon>
        <taxon>Buprestidae</taxon>
        <taxon>Agrilinae</taxon>
        <taxon>Agrilus</taxon>
    </lineage>
</organism>
<evidence type="ECO:0000313" key="13">
    <source>
        <dbReference type="RefSeq" id="XP_018334476.1"/>
    </source>
</evidence>
<dbReference type="GeneID" id="108743409"/>
<dbReference type="STRING" id="224129.A0A1W4XEB3"/>